<reference evidence="1 2" key="2">
    <citation type="journal article" date="2010" name="Stand. Genomic Sci.">
        <title>Complete genome sequence of Chitinophaga pinensis type strain (UQM 2034).</title>
        <authorList>
            <person name="Glavina Del Rio T."/>
            <person name="Abt B."/>
            <person name="Spring S."/>
            <person name="Lapidus A."/>
            <person name="Nolan M."/>
            <person name="Tice H."/>
            <person name="Copeland A."/>
            <person name="Cheng J.F."/>
            <person name="Chen F."/>
            <person name="Bruce D."/>
            <person name="Goodwin L."/>
            <person name="Pitluck S."/>
            <person name="Ivanova N."/>
            <person name="Mavromatis K."/>
            <person name="Mikhailova N."/>
            <person name="Pati A."/>
            <person name="Chen A."/>
            <person name="Palaniappan K."/>
            <person name="Land M."/>
            <person name="Hauser L."/>
            <person name="Chang Y.J."/>
            <person name="Jeffries C.D."/>
            <person name="Chain P."/>
            <person name="Saunders E."/>
            <person name="Detter J.C."/>
            <person name="Brettin T."/>
            <person name="Rohde M."/>
            <person name="Goker M."/>
            <person name="Bristow J."/>
            <person name="Eisen J.A."/>
            <person name="Markowitz V."/>
            <person name="Hugenholtz P."/>
            <person name="Kyrpides N.C."/>
            <person name="Klenk H.P."/>
            <person name="Lucas S."/>
        </authorList>
    </citation>
    <scope>NUCLEOTIDE SEQUENCE [LARGE SCALE GENOMIC DNA]</scope>
    <source>
        <strain evidence="2">ATCC 43595 / DSM 2588 / LMG 13176 / NBRC 15968 / NCIMB 11800 / UQM 2034</strain>
    </source>
</reference>
<dbReference type="AlphaFoldDB" id="A0A979GR58"/>
<proteinExistence type="predicted"/>
<evidence type="ECO:0000313" key="2">
    <source>
        <dbReference type="Proteomes" id="UP000002215"/>
    </source>
</evidence>
<name>A0A979GR58_CHIPD</name>
<accession>A0A979GR58</accession>
<reference evidence="2" key="1">
    <citation type="submission" date="2009-08" db="EMBL/GenBank/DDBJ databases">
        <title>The complete genome of Chitinophaga pinensis DSM 2588.</title>
        <authorList>
            <consortium name="US DOE Joint Genome Institute (JGI-PGF)"/>
            <person name="Lucas S."/>
            <person name="Copeland A."/>
            <person name="Lapidus A."/>
            <person name="Glavina del Rio T."/>
            <person name="Dalin E."/>
            <person name="Tice H."/>
            <person name="Bruce D."/>
            <person name="Goodwin L."/>
            <person name="Pitluck S."/>
            <person name="Kyrpides N."/>
            <person name="Mavromatis K."/>
            <person name="Ivanova N."/>
            <person name="Mikhailova N."/>
            <person name="Sims D."/>
            <person name="Meinche L."/>
            <person name="Brettin T."/>
            <person name="Detter J.C."/>
            <person name="Han C."/>
            <person name="Larimer F."/>
            <person name="Land M."/>
            <person name="Hauser L."/>
            <person name="Markowitz V."/>
            <person name="Cheng J.-F."/>
            <person name="Hugenholtz P."/>
            <person name="Woyke T."/>
            <person name="Wu D."/>
            <person name="Spring S."/>
            <person name="Klenk H.-P."/>
            <person name="Eisen J.A."/>
        </authorList>
    </citation>
    <scope>NUCLEOTIDE SEQUENCE [LARGE SCALE GENOMIC DNA]</scope>
    <source>
        <strain evidence="2">ATCC 43595 / DSM 2588 / LMG 13176 / NBRC 15968 / NCIMB 11800 / UQM 2034</strain>
    </source>
</reference>
<organism evidence="1 2">
    <name type="scientific">Chitinophaga pinensis (strain ATCC 43595 / DSM 2588 / LMG 13176 / NBRC 15968 / NCIMB 11800 / UQM 2034)</name>
    <dbReference type="NCBI Taxonomy" id="485918"/>
    <lineage>
        <taxon>Bacteria</taxon>
        <taxon>Pseudomonadati</taxon>
        <taxon>Bacteroidota</taxon>
        <taxon>Chitinophagia</taxon>
        <taxon>Chitinophagales</taxon>
        <taxon>Chitinophagaceae</taxon>
        <taxon>Chitinophaga</taxon>
    </lineage>
</organism>
<sequence>MEQMQIPADMQCAIDYGQPELPRAIRELHPVLFKEGDSYCCLLGPDPQAGIFGCGATPGEALTDWDEHLRERMKTPDANDEVAAYVKGVLKDA</sequence>
<dbReference type="RefSeq" id="WP_012790884.1">
    <property type="nucleotide sequence ID" value="NC_013132.1"/>
</dbReference>
<protein>
    <submittedName>
        <fullName evidence="1">Uncharacterized protein</fullName>
    </submittedName>
</protein>
<dbReference type="EMBL" id="CP001699">
    <property type="protein sequence ID" value="ACU60708.1"/>
    <property type="molecule type" value="Genomic_DNA"/>
</dbReference>
<dbReference type="Proteomes" id="UP000002215">
    <property type="component" value="Chromosome"/>
</dbReference>
<evidence type="ECO:0000313" key="1">
    <source>
        <dbReference type="EMBL" id="ACU60708.1"/>
    </source>
</evidence>
<dbReference type="KEGG" id="cpi:Cpin_3241"/>
<gene>
    <name evidence="1" type="ordered locus">Cpin_3241</name>
</gene>